<name>A0A1F4ZDQ9_9BACT</name>
<dbReference type="EMBL" id="MEXN01000001">
    <property type="protein sequence ID" value="OGD04358.1"/>
    <property type="molecule type" value="Genomic_DNA"/>
</dbReference>
<dbReference type="AlphaFoldDB" id="A0A1F4ZDQ9"/>
<dbReference type="InterPro" id="IPR001093">
    <property type="entry name" value="IMP_DH_GMPRt"/>
</dbReference>
<dbReference type="STRING" id="1797259.A2989_04975"/>
<proteinExistence type="inferred from homology"/>
<dbReference type="Proteomes" id="UP000177080">
    <property type="component" value="Unassembled WGS sequence"/>
</dbReference>
<dbReference type="GO" id="GO:0003938">
    <property type="term" value="F:IMP dehydrogenase activity"/>
    <property type="evidence" value="ECO:0007669"/>
    <property type="project" value="InterPro"/>
</dbReference>
<dbReference type="Gene3D" id="3.20.20.70">
    <property type="entry name" value="Aldolase class I"/>
    <property type="match status" value="1"/>
</dbReference>
<dbReference type="PANTHER" id="PTHR11911:SF111">
    <property type="entry name" value="INOSINE-5'-MONOPHOSPHATE DEHYDROGENASE"/>
    <property type="match status" value="1"/>
</dbReference>
<reference evidence="3 4" key="1">
    <citation type="journal article" date="2016" name="Nat. Commun.">
        <title>Thousands of microbial genomes shed light on interconnected biogeochemical processes in an aquifer system.</title>
        <authorList>
            <person name="Anantharaman K."/>
            <person name="Brown C.T."/>
            <person name="Hug L.A."/>
            <person name="Sharon I."/>
            <person name="Castelle C.J."/>
            <person name="Probst A.J."/>
            <person name="Thomas B.C."/>
            <person name="Singh A."/>
            <person name="Wilkins M.J."/>
            <person name="Karaoz U."/>
            <person name="Brodie E.L."/>
            <person name="Williams K.H."/>
            <person name="Hubbard S.S."/>
            <person name="Banfield J.F."/>
        </authorList>
    </citation>
    <scope>NUCLEOTIDE SEQUENCE [LARGE SCALE GENOMIC DNA]</scope>
</reference>
<comment type="similarity">
    <text evidence="1">Belongs to the IMPDH/GMPR family.</text>
</comment>
<comment type="caution">
    <text evidence="3">The sequence shown here is derived from an EMBL/GenBank/DDBJ whole genome shotgun (WGS) entry which is preliminary data.</text>
</comment>
<evidence type="ECO:0000256" key="1">
    <source>
        <dbReference type="ARBA" id="ARBA00005502"/>
    </source>
</evidence>
<feature type="domain" description="IMP dehydrogenase/GMP reductase" evidence="2">
    <location>
        <begin position="251"/>
        <end position="486"/>
    </location>
</feature>
<gene>
    <name evidence="3" type="ORF">A2989_04975</name>
</gene>
<dbReference type="SMART" id="SM01240">
    <property type="entry name" value="IMPDH"/>
    <property type="match status" value="1"/>
</dbReference>
<sequence length="506" mass="55727">MTTKSETNHLENLRADFFKLLDPEYGTSHITKLLRKQENDGSYLQRWYSFSRKAQDVYPSQGLLQTPYDYLDYQMSQVLPQDILIETLRIRRYFLEISNHPYRLHFLKKVNDSKFIAPPKISCLPIESAIKNGLSLAIGDLGATPAGSQNPRISRRERYAQGPFVKLGKQARALFIGSSSPDVWNSSAAIATMAACHCLTAIPRNGLLSDIKRQSDLAKDVFKWLENMADELLAGRQDRQEISKYWENNVMGTLEASEEKALKRAESLIKAGVRVFRIYSPEPGTGTVDTVKKLRQHFGRKIEIFTSLIVSTTQAKSAQEAGADGIFVGIGGGGRCTTGVRSGSAIDWPELVYKLRGEIEIPIIVEGGATDHVAVSLLLGASGISVSRAVAGGTIESPGGAMFLSDDKGQLFKPYGGEASARAKFIEGKLLAFNIPSFIEGETGKAYLNFSKHSFPTLTLNLHTLAEDATLAMVFKGVANIHELHAINPSPLRQITTFGDFQRNSH</sequence>
<evidence type="ECO:0000313" key="3">
    <source>
        <dbReference type="EMBL" id="OGD04358.1"/>
    </source>
</evidence>
<dbReference type="SUPFAM" id="SSF51412">
    <property type="entry name" value="Inosine monophosphate dehydrogenase (IMPDH)"/>
    <property type="match status" value="1"/>
</dbReference>
<evidence type="ECO:0000313" key="4">
    <source>
        <dbReference type="Proteomes" id="UP000177080"/>
    </source>
</evidence>
<dbReference type="InterPro" id="IPR005990">
    <property type="entry name" value="IMP_DH"/>
</dbReference>
<organism evidence="3 4">
    <name type="scientific">Candidatus Amesbacteria bacterium RIFCSPLOWO2_01_FULL_48_25</name>
    <dbReference type="NCBI Taxonomy" id="1797259"/>
    <lineage>
        <taxon>Bacteria</taxon>
        <taxon>Candidatus Amesiibacteriota</taxon>
    </lineage>
</organism>
<accession>A0A1F4ZDQ9</accession>
<dbReference type="Pfam" id="PF00478">
    <property type="entry name" value="IMPDH"/>
    <property type="match status" value="1"/>
</dbReference>
<protein>
    <recommendedName>
        <fullName evidence="2">IMP dehydrogenase/GMP reductase domain-containing protein</fullName>
    </recommendedName>
</protein>
<dbReference type="PANTHER" id="PTHR11911">
    <property type="entry name" value="INOSINE-5-MONOPHOSPHATE DEHYDROGENASE RELATED"/>
    <property type="match status" value="1"/>
</dbReference>
<dbReference type="GO" id="GO:0006183">
    <property type="term" value="P:GTP biosynthetic process"/>
    <property type="evidence" value="ECO:0007669"/>
    <property type="project" value="TreeGrafter"/>
</dbReference>
<evidence type="ECO:0000259" key="2">
    <source>
        <dbReference type="Pfam" id="PF00478"/>
    </source>
</evidence>
<dbReference type="InterPro" id="IPR013785">
    <property type="entry name" value="Aldolase_TIM"/>
</dbReference>